<evidence type="ECO:0008006" key="4">
    <source>
        <dbReference type="Google" id="ProtNLM"/>
    </source>
</evidence>
<organism evidence="2 3">
    <name type="scientific">Flavobacterium psychrotolerans</name>
    <dbReference type="NCBI Taxonomy" id="2169410"/>
    <lineage>
        <taxon>Bacteria</taxon>
        <taxon>Pseudomonadati</taxon>
        <taxon>Bacteroidota</taxon>
        <taxon>Flavobacteriia</taxon>
        <taxon>Flavobacteriales</taxon>
        <taxon>Flavobacteriaceae</taxon>
        <taxon>Flavobacterium</taxon>
    </lineage>
</organism>
<comment type="caution">
    <text evidence="2">The sequence shown here is derived from an EMBL/GenBank/DDBJ whole genome shotgun (WGS) entry which is preliminary data.</text>
</comment>
<reference evidence="2 3" key="1">
    <citation type="submission" date="2018-04" db="EMBL/GenBank/DDBJ databases">
        <title>Flavobacterium sp. nov., isolated from glacier ice.</title>
        <authorList>
            <person name="Liu Q."/>
            <person name="Xin Y.-H."/>
        </authorList>
    </citation>
    <scope>NUCLEOTIDE SEQUENCE [LARGE SCALE GENOMIC DNA]</scope>
    <source>
        <strain evidence="2 3">RB1R5</strain>
    </source>
</reference>
<keyword evidence="3" id="KW-1185">Reference proteome</keyword>
<protein>
    <recommendedName>
        <fullName evidence="4">Outer membrane protein beta-barrel domain-containing protein</fullName>
    </recommendedName>
</protein>
<evidence type="ECO:0000313" key="2">
    <source>
        <dbReference type="EMBL" id="PWA05664.1"/>
    </source>
</evidence>
<proteinExistence type="predicted"/>
<dbReference type="RefSeq" id="WP_116724591.1">
    <property type="nucleotide sequence ID" value="NZ_QCZI01000006.1"/>
</dbReference>
<evidence type="ECO:0000313" key="3">
    <source>
        <dbReference type="Proteomes" id="UP000245449"/>
    </source>
</evidence>
<dbReference type="OrthoDB" id="1440275at2"/>
<accession>A0A2U1JL12</accession>
<evidence type="ECO:0000256" key="1">
    <source>
        <dbReference type="SAM" id="SignalP"/>
    </source>
</evidence>
<dbReference type="Proteomes" id="UP000245449">
    <property type="component" value="Unassembled WGS sequence"/>
</dbReference>
<dbReference type="EMBL" id="QCZI01000006">
    <property type="protein sequence ID" value="PWA05664.1"/>
    <property type="molecule type" value="Genomic_DNA"/>
</dbReference>
<dbReference type="AlphaFoldDB" id="A0A2U1JL12"/>
<name>A0A2U1JL12_9FLAO</name>
<keyword evidence="1" id="KW-0732">Signal</keyword>
<feature type="signal peptide" evidence="1">
    <location>
        <begin position="1"/>
        <end position="21"/>
    </location>
</feature>
<feature type="chain" id="PRO_5015396353" description="Outer membrane protein beta-barrel domain-containing protein" evidence="1">
    <location>
        <begin position="22"/>
        <end position="184"/>
    </location>
</feature>
<gene>
    <name evidence="2" type="ORF">DB895_06700</name>
</gene>
<sequence length="184" mass="20466">MKMFKTLLLLSLFITTINIRAQDNTATTKQIDKTTLGIGLGQDYGGFGVNVLYYPVNQLGLFGGVGYAFAGVGYNVGGKFRFISKTHTTKVDPYILAMYGYNAAIAVKNATQYNKLFYGTTFGFGLDFQSKAINKGYWTLALLVPIRSPDVDQYMDDLKENHGIEFKSKLLPIGFSIGYRFKLN</sequence>